<evidence type="ECO:0000256" key="2">
    <source>
        <dbReference type="ARBA" id="ARBA00007639"/>
    </source>
</evidence>
<dbReference type="PANTHER" id="PTHR46847:SF1">
    <property type="entry name" value="D-ALLOSE-BINDING PERIPLASMIC PROTEIN-RELATED"/>
    <property type="match status" value="1"/>
</dbReference>
<sequence length="341" mass="36553">MKKKVVSVILCVAMIAAMVVGCTTKAPTSGGDDKKDDGEKKDSYKVGITIQSLKNDYWAGVMGKLEELLKEKGWDYTLQDCSDNAGTQVSQVENFITSGCDMIMVHPSDADALETVCQQAMDEGIKVMCWDDPMENTTANWILDNTALGNEIGKTASAFINEHYTADKPAEVCVIGKPSTKVLLERANGIKEGLEENCDKGNYKIVAEVDGLEANEAQTNVESVLQANPDCTVFVGVGAGAMIGSNEALLQKFGGAGKIPENVGVITTDVTMQQLESLQAGDEAVRAIVGFEGSSTDTAKACLEMYERILSGEDFSGDKHNVVRPVKAIDKDSVEEIIKGM</sequence>
<reference evidence="6" key="2">
    <citation type="submission" date="2013-06" db="EMBL/GenBank/DDBJ databases">
        <title>Draft genome sequence of Clostridium hylemonae (DSM 15053).</title>
        <authorList>
            <person name="Sudarsanam P."/>
            <person name="Ley R."/>
            <person name="Guruge J."/>
            <person name="Turnbaugh P.J."/>
            <person name="Mahowald M."/>
            <person name="Liep D."/>
            <person name="Gordon J."/>
        </authorList>
    </citation>
    <scope>NUCLEOTIDE SEQUENCE</scope>
    <source>
        <strain evidence="6">DSM 15053</strain>
    </source>
</reference>
<proteinExistence type="inferred from homology"/>
<dbReference type="PROSITE" id="PS51257">
    <property type="entry name" value="PROKAR_LIPOPROTEIN"/>
    <property type="match status" value="1"/>
</dbReference>
<dbReference type="AlphaFoldDB" id="C0C0Q7"/>
<dbReference type="EMBL" id="ABYI02000020">
    <property type="protein sequence ID" value="EEG74394.1"/>
    <property type="molecule type" value="Genomic_DNA"/>
</dbReference>
<dbReference type="HOGENOM" id="CLU_037628_3_7_9"/>
<gene>
    <name evidence="6" type="ORF">CLOHYLEM_05661</name>
</gene>
<dbReference type="CDD" id="cd01536">
    <property type="entry name" value="PBP1_ABC_sugar_binding-like"/>
    <property type="match status" value="1"/>
</dbReference>
<keyword evidence="3 4" id="KW-0732">Signal</keyword>
<dbReference type="RefSeq" id="WP_006443001.1">
    <property type="nucleotide sequence ID" value="NZ_CP036524.1"/>
</dbReference>
<feature type="signal peptide" evidence="4">
    <location>
        <begin position="1"/>
        <end position="21"/>
    </location>
</feature>
<dbReference type="InterPro" id="IPR025997">
    <property type="entry name" value="SBP_2_dom"/>
</dbReference>
<accession>C0C0Q7</accession>
<comment type="similarity">
    <text evidence="2">Belongs to the bacterial solute-binding protein 2 family.</text>
</comment>
<dbReference type="eggNOG" id="COG1879">
    <property type="taxonomic scope" value="Bacteria"/>
</dbReference>
<evidence type="ECO:0000313" key="7">
    <source>
        <dbReference type="Proteomes" id="UP000004893"/>
    </source>
</evidence>
<evidence type="ECO:0000256" key="3">
    <source>
        <dbReference type="ARBA" id="ARBA00022729"/>
    </source>
</evidence>
<protein>
    <recommendedName>
        <fullName evidence="5">Periplasmic binding protein domain-containing protein</fullName>
    </recommendedName>
</protein>
<dbReference type="GO" id="GO:0030313">
    <property type="term" value="C:cell envelope"/>
    <property type="evidence" value="ECO:0007669"/>
    <property type="project" value="UniProtKB-SubCell"/>
</dbReference>
<dbReference type="Gene3D" id="3.40.50.2300">
    <property type="match status" value="2"/>
</dbReference>
<dbReference type="PANTHER" id="PTHR46847">
    <property type="entry name" value="D-ALLOSE-BINDING PERIPLASMIC PROTEIN-RELATED"/>
    <property type="match status" value="1"/>
</dbReference>
<feature type="chain" id="PRO_5039250981" description="Periplasmic binding protein domain-containing protein" evidence="4">
    <location>
        <begin position="22"/>
        <end position="341"/>
    </location>
</feature>
<comment type="caution">
    <text evidence="6">The sequence shown here is derived from an EMBL/GenBank/DDBJ whole genome shotgun (WGS) entry which is preliminary data.</text>
</comment>
<comment type="subcellular location">
    <subcellularLocation>
        <location evidence="1">Cell envelope</location>
    </subcellularLocation>
</comment>
<dbReference type="STRING" id="553973.CLOHYLEM_05661"/>
<reference evidence="6" key="1">
    <citation type="submission" date="2009-02" db="EMBL/GenBank/DDBJ databases">
        <authorList>
            <person name="Fulton L."/>
            <person name="Clifton S."/>
            <person name="Fulton B."/>
            <person name="Xu J."/>
            <person name="Minx P."/>
            <person name="Pepin K.H."/>
            <person name="Johnson M."/>
            <person name="Bhonagiri V."/>
            <person name="Nash W.E."/>
            <person name="Mardis E.R."/>
            <person name="Wilson R.K."/>
        </authorList>
    </citation>
    <scope>NUCLEOTIDE SEQUENCE [LARGE SCALE GENOMIC DNA]</scope>
    <source>
        <strain evidence="6">DSM 15053</strain>
    </source>
</reference>
<organism evidence="6 7">
    <name type="scientific">[Clostridium] hylemonae DSM 15053</name>
    <dbReference type="NCBI Taxonomy" id="553973"/>
    <lineage>
        <taxon>Bacteria</taxon>
        <taxon>Bacillati</taxon>
        <taxon>Bacillota</taxon>
        <taxon>Clostridia</taxon>
        <taxon>Lachnospirales</taxon>
        <taxon>Lachnospiraceae</taxon>
    </lineage>
</organism>
<dbReference type="SUPFAM" id="SSF53822">
    <property type="entry name" value="Periplasmic binding protein-like I"/>
    <property type="match status" value="1"/>
</dbReference>
<dbReference type="OrthoDB" id="9769193at2"/>
<keyword evidence="7" id="KW-1185">Reference proteome</keyword>
<evidence type="ECO:0000313" key="6">
    <source>
        <dbReference type="EMBL" id="EEG74394.1"/>
    </source>
</evidence>
<evidence type="ECO:0000256" key="4">
    <source>
        <dbReference type="SAM" id="SignalP"/>
    </source>
</evidence>
<feature type="domain" description="Periplasmic binding protein" evidence="5">
    <location>
        <begin position="46"/>
        <end position="313"/>
    </location>
</feature>
<dbReference type="GO" id="GO:0030246">
    <property type="term" value="F:carbohydrate binding"/>
    <property type="evidence" value="ECO:0007669"/>
    <property type="project" value="UniProtKB-ARBA"/>
</dbReference>
<dbReference type="InterPro" id="IPR028082">
    <property type="entry name" value="Peripla_BP_I"/>
</dbReference>
<evidence type="ECO:0000259" key="5">
    <source>
        <dbReference type="Pfam" id="PF13407"/>
    </source>
</evidence>
<dbReference type="Pfam" id="PF13407">
    <property type="entry name" value="Peripla_BP_4"/>
    <property type="match status" value="1"/>
</dbReference>
<evidence type="ECO:0000256" key="1">
    <source>
        <dbReference type="ARBA" id="ARBA00004196"/>
    </source>
</evidence>
<name>C0C0Q7_9FIRM</name>
<dbReference type="Proteomes" id="UP000004893">
    <property type="component" value="Unassembled WGS sequence"/>
</dbReference>